<organism evidence="1 2">
    <name type="scientific">Aspergillus wentii DTO 134E9</name>
    <dbReference type="NCBI Taxonomy" id="1073089"/>
    <lineage>
        <taxon>Eukaryota</taxon>
        <taxon>Fungi</taxon>
        <taxon>Dikarya</taxon>
        <taxon>Ascomycota</taxon>
        <taxon>Pezizomycotina</taxon>
        <taxon>Eurotiomycetes</taxon>
        <taxon>Eurotiomycetidae</taxon>
        <taxon>Eurotiales</taxon>
        <taxon>Aspergillaceae</taxon>
        <taxon>Aspergillus</taxon>
        <taxon>Aspergillus subgen. Cremei</taxon>
    </lineage>
</organism>
<accession>A0A1L9S1K7</accession>
<dbReference type="RefSeq" id="XP_040694712.1">
    <property type="nucleotide sequence ID" value="XM_040839339.1"/>
</dbReference>
<evidence type="ECO:0000313" key="2">
    <source>
        <dbReference type="Proteomes" id="UP000184383"/>
    </source>
</evidence>
<protein>
    <submittedName>
        <fullName evidence="1">Uncharacterized protein</fullName>
    </submittedName>
</protein>
<feature type="non-terminal residue" evidence="1">
    <location>
        <position position="1"/>
    </location>
</feature>
<proteinExistence type="predicted"/>
<dbReference type="AlphaFoldDB" id="A0A1L9S1K7"/>
<dbReference type="OrthoDB" id="4526763at2759"/>
<gene>
    <name evidence="1" type="ORF">ASPWEDRAFT_73471</name>
</gene>
<dbReference type="Proteomes" id="UP000184383">
    <property type="component" value="Unassembled WGS sequence"/>
</dbReference>
<dbReference type="VEuPathDB" id="FungiDB:ASPWEDRAFT_73471"/>
<dbReference type="EMBL" id="KV878209">
    <property type="protein sequence ID" value="OJJ41036.1"/>
    <property type="molecule type" value="Genomic_DNA"/>
</dbReference>
<evidence type="ECO:0000313" key="1">
    <source>
        <dbReference type="EMBL" id="OJJ41036.1"/>
    </source>
</evidence>
<name>A0A1L9S1K7_ASPWE</name>
<sequence length="210" mass="23922">FRQTKAGLCTRLQSYKDIRLGEGEKWAIQEGSLVVCIDPLYTHLDRKERHPDEFEFATGDFYIVCRLYADLWALCAKVSLAPHSESHYDGVSDNFDTHFAFLPLCTLTLAANLSAFMKRCSGYTKSFQQDIRYPGNGLPVTPPERSHSLNASKQIFQTNTLQMEMPPIILDARSHFAADETERDFVPLDSTLEPLFSRFGGRRERVHQLG</sequence>
<keyword evidence="2" id="KW-1185">Reference proteome</keyword>
<reference evidence="2" key="1">
    <citation type="journal article" date="2017" name="Genome Biol.">
        <title>Comparative genomics reveals high biological diversity and specific adaptations in the industrially and medically important fungal genus Aspergillus.</title>
        <authorList>
            <person name="de Vries R.P."/>
            <person name="Riley R."/>
            <person name="Wiebenga A."/>
            <person name="Aguilar-Osorio G."/>
            <person name="Amillis S."/>
            <person name="Uchima C.A."/>
            <person name="Anderluh G."/>
            <person name="Asadollahi M."/>
            <person name="Askin M."/>
            <person name="Barry K."/>
            <person name="Battaglia E."/>
            <person name="Bayram O."/>
            <person name="Benocci T."/>
            <person name="Braus-Stromeyer S.A."/>
            <person name="Caldana C."/>
            <person name="Canovas D."/>
            <person name="Cerqueira G.C."/>
            <person name="Chen F."/>
            <person name="Chen W."/>
            <person name="Choi C."/>
            <person name="Clum A."/>
            <person name="Dos Santos R.A."/>
            <person name="Damasio A.R."/>
            <person name="Diallinas G."/>
            <person name="Emri T."/>
            <person name="Fekete E."/>
            <person name="Flipphi M."/>
            <person name="Freyberg S."/>
            <person name="Gallo A."/>
            <person name="Gournas C."/>
            <person name="Habgood R."/>
            <person name="Hainaut M."/>
            <person name="Harispe M.L."/>
            <person name="Henrissat B."/>
            <person name="Hilden K.S."/>
            <person name="Hope R."/>
            <person name="Hossain A."/>
            <person name="Karabika E."/>
            <person name="Karaffa L."/>
            <person name="Karanyi Z."/>
            <person name="Krasevec N."/>
            <person name="Kuo A."/>
            <person name="Kusch H."/>
            <person name="LaButti K."/>
            <person name="Lagendijk E.L."/>
            <person name="Lapidus A."/>
            <person name="Levasseur A."/>
            <person name="Lindquist E."/>
            <person name="Lipzen A."/>
            <person name="Logrieco A.F."/>
            <person name="MacCabe A."/>
            <person name="Maekelae M.R."/>
            <person name="Malavazi I."/>
            <person name="Melin P."/>
            <person name="Meyer V."/>
            <person name="Mielnichuk N."/>
            <person name="Miskei M."/>
            <person name="Molnar A.P."/>
            <person name="Mule G."/>
            <person name="Ngan C.Y."/>
            <person name="Orejas M."/>
            <person name="Orosz E."/>
            <person name="Ouedraogo J.P."/>
            <person name="Overkamp K.M."/>
            <person name="Park H.-S."/>
            <person name="Perrone G."/>
            <person name="Piumi F."/>
            <person name="Punt P.J."/>
            <person name="Ram A.F."/>
            <person name="Ramon A."/>
            <person name="Rauscher S."/>
            <person name="Record E."/>
            <person name="Riano-Pachon D.M."/>
            <person name="Robert V."/>
            <person name="Roehrig J."/>
            <person name="Ruller R."/>
            <person name="Salamov A."/>
            <person name="Salih N.S."/>
            <person name="Samson R.A."/>
            <person name="Sandor E."/>
            <person name="Sanguinetti M."/>
            <person name="Schuetze T."/>
            <person name="Sepcic K."/>
            <person name="Shelest E."/>
            <person name="Sherlock G."/>
            <person name="Sophianopoulou V."/>
            <person name="Squina F.M."/>
            <person name="Sun H."/>
            <person name="Susca A."/>
            <person name="Todd R.B."/>
            <person name="Tsang A."/>
            <person name="Unkles S.E."/>
            <person name="van de Wiele N."/>
            <person name="van Rossen-Uffink D."/>
            <person name="Oliveira J.V."/>
            <person name="Vesth T.C."/>
            <person name="Visser J."/>
            <person name="Yu J.-H."/>
            <person name="Zhou M."/>
            <person name="Andersen M.R."/>
            <person name="Archer D.B."/>
            <person name="Baker S.E."/>
            <person name="Benoit I."/>
            <person name="Brakhage A.A."/>
            <person name="Braus G.H."/>
            <person name="Fischer R."/>
            <person name="Frisvad J.C."/>
            <person name="Goldman G.H."/>
            <person name="Houbraken J."/>
            <person name="Oakley B."/>
            <person name="Pocsi I."/>
            <person name="Scazzocchio C."/>
            <person name="Seiboth B."/>
            <person name="vanKuyk P.A."/>
            <person name="Wortman J."/>
            <person name="Dyer P.S."/>
            <person name="Grigoriev I.V."/>
        </authorList>
    </citation>
    <scope>NUCLEOTIDE SEQUENCE [LARGE SCALE GENOMIC DNA]</scope>
    <source>
        <strain evidence="2">DTO 134E9</strain>
    </source>
</reference>
<dbReference type="GeneID" id="63755187"/>
<feature type="non-terminal residue" evidence="1">
    <location>
        <position position="210"/>
    </location>
</feature>